<dbReference type="SUPFAM" id="SSF52821">
    <property type="entry name" value="Rhodanese/Cell cycle control phosphatase"/>
    <property type="match status" value="1"/>
</dbReference>
<dbReference type="Gene3D" id="3.30.70.100">
    <property type="match status" value="1"/>
</dbReference>
<dbReference type="SMART" id="SM00450">
    <property type="entry name" value="RHOD"/>
    <property type="match status" value="1"/>
</dbReference>
<dbReference type="PANTHER" id="PTHR43846">
    <property type="entry name" value="UPF0176 PROTEIN YCEA"/>
    <property type="match status" value="1"/>
</dbReference>
<keyword evidence="7" id="KW-1185">Reference proteome</keyword>
<evidence type="ECO:0000256" key="3">
    <source>
        <dbReference type="ARBA" id="ARBA00045625"/>
    </source>
</evidence>
<dbReference type="EC" id="1.14.-.-" evidence="4"/>
<gene>
    <name evidence="4" type="primary">trhO</name>
    <name evidence="6" type="ORF">H9Y05_09740</name>
</gene>
<evidence type="ECO:0000256" key="1">
    <source>
        <dbReference type="ARBA" id="ARBA00022694"/>
    </source>
</evidence>
<organism evidence="6 7">
    <name type="scientific">Taishania pollutisoli</name>
    <dbReference type="NCBI Taxonomy" id="2766479"/>
    <lineage>
        <taxon>Bacteria</taxon>
        <taxon>Pseudomonadati</taxon>
        <taxon>Bacteroidota</taxon>
        <taxon>Flavobacteriia</taxon>
        <taxon>Flavobacteriales</taxon>
        <taxon>Crocinitomicaceae</taxon>
        <taxon>Taishania</taxon>
    </lineage>
</organism>
<accession>A0A8J6P6E8</accession>
<dbReference type="PANTHER" id="PTHR43846:SF1">
    <property type="entry name" value="TRNA URIDINE(34) HYDROXYLASE"/>
    <property type="match status" value="1"/>
</dbReference>
<dbReference type="Pfam" id="PF12368">
    <property type="entry name" value="Rhodanese_C"/>
    <property type="match status" value="1"/>
</dbReference>
<dbReference type="NCBIfam" id="NF001133">
    <property type="entry name" value="PRK00142.1-1"/>
    <property type="match status" value="1"/>
</dbReference>
<dbReference type="InterPro" id="IPR040503">
    <property type="entry name" value="TRHO_N"/>
</dbReference>
<comment type="caution">
    <text evidence="6">The sequence shown here is derived from an EMBL/GenBank/DDBJ whole genome shotgun (WGS) entry which is preliminary data.</text>
</comment>
<dbReference type="InterPro" id="IPR020936">
    <property type="entry name" value="TrhO"/>
</dbReference>
<keyword evidence="2 4" id="KW-0560">Oxidoreductase</keyword>
<dbReference type="Pfam" id="PF17773">
    <property type="entry name" value="UPF0176_N"/>
    <property type="match status" value="1"/>
</dbReference>
<name>A0A8J6P6E8_9FLAO</name>
<sequence>MQLWNTLSKEELEQKWREKGYEWVTISFYQYAKIDNPQIFRDYLYGIWQKIDVLGRVYVAKEGINAQISVPKHHVDQFRNELYDISFLNGIRLNIAVDNGDTEFPFLKLKIKVRDKILADGLNDETFDVTNKGKHLNAAEFNALTDDPNTILIDFRNHYESEVGHFKGAITPDVDTFRESLPYIEEKYLKGNEDKNLVMYCTGGIRCEKASAWFKHRGFDNVHQLEGGIIKYANDCREAGIPNKFIGKNFVFDERRGERISEDVIAQCHQCGTPADVHVNCANEACHLLFIQCDECNAHMNGCCSDECKEIAALPEDERKALRKGYVLSNKIFKKGRSEKLKFKPNNEKPFDLLT</sequence>
<dbReference type="PROSITE" id="PS50206">
    <property type="entry name" value="RHODANESE_3"/>
    <property type="match status" value="1"/>
</dbReference>
<dbReference type="CDD" id="cd01518">
    <property type="entry name" value="RHOD_YceA"/>
    <property type="match status" value="1"/>
</dbReference>
<protein>
    <recommendedName>
        <fullName evidence="4">tRNA uridine(34) hydroxylase</fullName>
        <ecNumber evidence="4">1.14.-.-</ecNumber>
    </recommendedName>
    <alternativeName>
        <fullName evidence="4">tRNA hydroxylation protein O</fullName>
    </alternativeName>
</protein>
<keyword evidence="1 4" id="KW-0819">tRNA processing</keyword>
<evidence type="ECO:0000256" key="4">
    <source>
        <dbReference type="HAMAP-Rule" id="MF_00469"/>
    </source>
</evidence>
<proteinExistence type="inferred from homology"/>
<dbReference type="EMBL" id="JACVEL010000005">
    <property type="protein sequence ID" value="MBC9812752.1"/>
    <property type="molecule type" value="Genomic_DNA"/>
</dbReference>
<dbReference type="GO" id="GO:0016705">
    <property type="term" value="F:oxidoreductase activity, acting on paired donors, with incorporation or reduction of molecular oxygen"/>
    <property type="evidence" value="ECO:0007669"/>
    <property type="project" value="UniProtKB-UniRule"/>
</dbReference>
<evidence type="ECO:0000313" key="6">
    <source>
        <dbReference type="EMBL" id="MBC9812752.1"/>
    </source>
</evidence>
<dbReference type="AlphaFoldDB" id="A0A8J6P6E8"/>
<dbReference type="InterPro" id="IPR036873">
    <property type="entry name" value="Rhodanese-like_dom_sf"/>
</dbReference>
<dbReference type="Proteomes" id="UP000652681">
    <property type="component" value="Unassembled WGS sequence"/>
</dbReference>
<comment type="catalytic activity">
    <reaction evidence="4">
        <text>uridine(34) in tRNA + AH2 + O2 = 5-hydroxyuridine(34) in tRNA + A + H2O</text>
        <dbReference type="Rhea" id="RHEA:64224"/>
        <dbReference type="Rhea" id="RHEA-COMP:11727"/>
        <dbReference type="Rhea" id="RHEA-COMP:13381"/>
        <dbReference type="ChEBI" id="CHEBI:13193"/>
        <dbReference type="ChEBI" id="CHEBI:15377"/>
        <dbReference type="ChEBI" id="CHEBI:15379"/>
        <dbReference type="ChEBI" id="CHEBI:17499"/>
        <dbReference type="ChEBI" id="CHEBI:65315"/>
        <dbReference type="ChEBI" id="CHEBI:136877"/>
    </reaction>
</comment>
<dbReference type="HAMAP" id="MF_00469">
    <property type="entry name" value="TrhO"/>
    <property type="match status" value="1"/>
</dbReference>
<dbReference type="InterPro" id="IPR001763">
    <property type="entry name" value="Rhodanese-like_dom"/>
</dbReference>
<dbReference type="InterPro" id="IPR022111">
    <property type="entry name" value="Rhodanese_C"/>
</dbReference>
<reference evidence="6" key="1">
    <citation type="submission" date="2020-09" db="EMBL/GenBank/DDBJ databases">
        <title>Taishania pollutisoli gen. nov., sp. nov., Isolated from Tetrabromobisphenol A-Contaminated Soil.</title>
        <authorList>
            <person name="Chen Q."/>
        </authorList>
    </citation>
    <scope>NUCLEOTIDE SEQUENCE</scope>
    <source>
        <strain evidence="6">CZZ-1</strain>
    </source>
</reference>
<dbReference type="Pfam" id="PF00581">
    <property type="entry name" value="Rhodanese"/>
    <property type="match status" value="1"/>
</dbReference>
<dbReference type="Gene3D" id="3.40.250.10">
    <property type="entry name" value="Rhodanese-like domain"/>
    <property type="match status" value="1"/>
</dbReference>
<comment type="similarity">
    <text evidence="4">Belongs to the TrhO family.</text>
</comment>
<evidence type="ECO:0000259" key="5">
    <source>
        <dbReference type="PROSITE" id="PS50206"/>
    </source>
</evidence>
<evidence type="ECO:0000256" key="2">
    <source>
        <dbReference type="ARBA" id="ARBA00023002"/>
    </source>
</evidence>
<dbReference type="GO" id="GO:0006400">
    <property type="term" value="P:tRNA modification"/>
    <property type="evidence" value="ECO:0007669"/>
    <property type="project" value="UniProtKB-UniRule"/>
</dbReference>
<dbReference type="RefSeq" id="WP_163491524.1">
    <property type="nucleotide sequence ID" value="NZ_JACVEL010000005.1"/>
</dbReference>
<feature type="domain" description="Rhodanese" evidence="5">
    <location>
        <begin position="146"/>
        <end position="241"/>
    </location>
</feature>
<evidence type="ECO:0000313" key="7">
    <source>
        <dbReference type="Proteomes" id="UP000652681"/>
    </source>
</evidence>
<comment type="function">
    <text evidence="3">Catalyzes oxygen-dependent 5-hydroxyuridine (ho5U) modification at position 34 in tRNAs, the first step in 5-carboxymethoxyuridine (cmo5U) biosynthesis. May be part of an alternate pathway, which is able to bypass cmo5U biogenesis in a subset of tRNAs under aerobic conditions.</text>
</comment>